<feature type="binding site" evidence="10">
    <location>
        <begin position="10"/>
        <end position="15"/>
    </location>
    <ligand>
        <name>substrate</name>
    </ligand>
</feature>
<dbReference type="Gene3D" id="3.90.950.10">
    <property type="match status" value="1"/>
</dbReference>
<evidence type="ECO:0000256" key="2">
    <source>
        <dbReference type="ARBA" id="ARBA00011738"/>
    </source>
</evidence>
<evidence type="ECO:0000256" key="3">
    <source>
        <dbReference type="ARBA" id="ARBA00022723"/>
    </source>
</evidence>
<dbReference type="GO" id="GO:0017111">
    <property type="term" value="F:ribonucleoside triphosphate phosphatase activity"/>
    <property type="evidence" value="ECO:0007669"/>
    <property type="project" value="InterPro"/>
</dbReference>
<dbReference type="NCBIfam" id="TIGR00042">
    <property type="entry name" value="RdgB/HAM1 family non-canonical purine NTP pyrophosphatase"/>
    <property type="match status" value="1"/>
</dbReference>
<feature type="binding site" evidence="10">
    <location>
        <begin position="183"/>
        <end position="184"/>
    </location>
    <ligand>
        <name>substrate</name>
    </ligand>
</feature>
<dbReference type="NCBIfam" id="NF011397">
    <property type="entry name" value="PRK14822.1"/>
    <property type="match status" value="1"/>
</dbReference>
<proteinExistence type="inferred from homology"/>
<evidence type="ECO:0000313" key="13">
    <source>
        <dbReference type="Proteomes" id="UP000214588"/>
    </source>
</evidence>
<feature type="binding site" evidence="10">
    <location>
        <position position="43"/>
    </location>
    <ligand>
        <name>Mg(2+)</name>
        <dbReference type="ChEBI" id="CHEBI:18420"/>
    </ligand>
</feature>
<evidence type="ECO:0000313" key="12">
    <source>
        <dbReference type="EMBL" id="OWZ83744.1"/>
    </source>
</evidence>
<comment type="catalytic activity">
    <reaction evidence="10">
        <text>ITP + H2O = IMP + diphosphate + H(+)</text>
        <dbReference type="Rhea" id="RHEA:29399"/>
        <dbReference type="ChEBI" id="CHEBI:15377"/>
        <dbReference type="ChEBI" id="CHEBI:15378"/>
        <dbReference type="ChEBI" id="CHEBI:33019"/>
        <dbReference type="ChEBI" id="CHEBI:58053"/>
        <dbReference type="ChEBI" id="CHEBI:61402"/>
        <dbReference type="EC" id="3.6.1.66"/>
    </reaction>
</comment>
<dbReference type="GO" id="GO:0005829">
    <property type="term" value="C:cytosol"/>
    <property type="evidence" value="ECO:0007669"/>
    <property type="project" value="TreeGrafter"/>
</dbReference>
<evidence type="ECO:0000256" key="8">
    <source>
        <dbReference type="ARBA" id="ARBA00051875"/>
    </source>
</evidence>
<comment type="catalytic activity">
    <reaction evidence="9 10">
        <text>XTP + H2O = XMP + diphosphate + H(+)</text>
        <dbReference type="Rhea" id="RHEA:28610"/>
        <dbReference type="ChEBI" id="CHEBI:15377"/>
        <dbReference type="ChEBI" id="CHEBI:15378"/>
        <dbReference type="ChEBI" id="CHEBI:33019"/>
        <dbReference type="ChEBI" id="CHEBI:57464"/>
        <dbReference type="ChEBI" id="CHEBI:61314"/>
        <dbReference type="EC" id="3.6.1.66"/>
    </reaction>
</comment>
<dbReference type="GO" id="GO:0046872">
    <property type="term" value="F:metal ion binding"/>
    <property type="evidence" value="ECO:0007669"/>
    <property type="project" value="UniProtKB-KW"/>
</dbReference>
<feature type="active site" description="Proton acceptor" evidence="10">
    <location>
        <position position="72"/>
    </location>
</feature>
<comment type="function">
    <text evidence="10">Pyrophosphatase that catalyzes the hydrolysis of nucleoside triphosphates to their monophosphate derivatives, with a high preference for the non-canonical purine nucleotides XTP (xanthosine triphosphate), dITP (deoxyinosine triphosphate) and ITP. Seems to function as a house-cleaning enzyme that removes non-canonical purine nucleotides from the nucleotide pool, thus preventing their incorporation into DNA/RNA and avoiding chromosomal lesions.</text>
</comment>
<dbReference type="PANTHER" id="PTHR11067">
    <property type="entry name" value="INOSINE TRIPHOSPHATE PYROPHOSPHATASE/HAM1 PROTEIN"/>
    <property type="match status" value="1"/>
</dbReference>
<comment type="similarity">
    <text evidence="1 10 11">Belongs to the HAM1 NTPase family.</text>
</comment>
<dbReference type="InterPro" id="IPR002637">
    <property type="entry name" value="RdgB/HAM1"/>
</dbReference>
<reference evidence="12 13" key="1">
    <citation type="submission" date="2017-06" db="EMBL/GenBank/DDBJ databases">
        <title>Draft Genome Sequence of Natranaerobius trueperi halophilic, alkalithermophilic bacteria from soda lakes.</title>
        <authorList>
            <person name="Zhao B."/>
        </authorList>
    </citation>
    <scope>NUCLEOTIDE SEQUENCE [LARGE SCALE GENOMIC DNA]</scope>
    <source>
        <strain evidence="12 13">DSM 18760</strain>
    </source>
</reference>
<dbReference type="FunFam" id="3.90.950.10:FF:000001">
    <property type="entry name" value="dITP/XTP pyrophosphatase"/>
    <property type="match status" value="1"/>
</dbReference>
<accession>A0A226BZI4</accession>
<dbReference type="GO" id="GO:0036220">
    <property type="term" value="F:ITP diphosphatase activity"/>
    <property type="evidence" value="ECO:0007669"/>
    <property type="project" value="UniProtKB-UniRule"/>
</dbReference>
<dbReference type="Pfam" id="PF01725">
    <property type="entry name" value="Ham1p_like"/>
    <property type="match status" value="1"/>
</dbReference>
<dbReference type="PANTHER" id="PTHR11067:SF9">
    <property type="entry name" value="INOSINE TRIPHOSPHATE PYROPHOSPHATASE"/>
    <property type="match status" value="1"/>
</dbReference>
<feature type="binding site" evidence="10">
    <location>
        <position position="178"/>
    </location>
    <ligand>
        <name>substrate</name>
    </ligand>
</feature>
<keyword evidence="7 10" id="KW-0546">Nucleotide metabolism</keyword>
<organism evidence="12 13">
    <name type="scientific">Natranaerobius trueperi</name>
    <dbReference type="NCBI Taxonomy" id="759412"/>
    <lineage>
        <taxon>Bacteria</taxon>
        <taxon>Bacillati</taxon>
        <taxon>Bacillota</taxon>
        <taxon>Clostridia</taxon>
        <taxon>Natranaerobiales</taxon>
        <taxon>Natranaerobiaceae</taxon>
        <taxon>Natranaerobius</taxon>
    </lineage>
</organism>
<keyword evidence="13" id="KW-1185">Reference proteome</keyword>
<feature type="binding site" evidence="10">
    <location>
        <position position="73"/>
    </location>
    <ligand>
        <name>substrate</name>
    </ligand>
</feature>
<dbReference type="GO" id="GO:0035870">
    <property type="term" value="F:dITP diphosphatase activity"/>
    <property type="evidence" value="ECO:0007669"/>
    <property type="project" value="UniProtKB-UniRule"/>
</dbReference>
<comment type="subunit">
    <text evidence="2 10">Homodimer.</text>
</comment>
<dbReference type="InterPro" id="IPR029001">
    <property type="entry name" value="ITPase-like_fam"/>
</dbReference>
<dbReference type="InterPro" id="IPR020922">
    <property type="entry name" value="dITP/XTP_pyrophosphatase"/>
</dbReference>
<dbReference type="HAMAP" id="MF_01405">
    <property type="entry name" value="Non_canon_purine_NTPase"/>
    <property type="match status" value="1"/>
</dbReference>
<dbReference type="GO" id="GO:0009117">
    <property type="term" value="P:nucleotide metabolic process"/>
    <property type="evidence" value="ECO:0007669"/>
    <property type="project" value="UniProtKB-KW"/>
</dbReference>
<evidence type="ECO:0000256" key="6">
    <source>
        <dbReference type="ARBA" id="ARBA00022842"/>
    </source>
</evidence>
<evidence type="ECO:0000256" key="10">
    <source>
        <dbReference type="HAMAP-Rule" id="MF_01405"/>
    </source>
</evidence>
<protein>
    <recommendedName>
        <fullName evidence="10">dITP/XTP pyrophosphatase</fullName>
        <ecNumber evidence="10">3.6.1.66</ecNumber>
    </recommendedName>
    <alternativeName>
        <fullName evidence="10">Non-canonical purine NTP pyrophosphatase</fullName>
    </alternativeName>
    <alternativeName>
        <fullName evidence="10">Non-standard purine NTP pyrophosphatase</fullName>
    </alternativeName>
    <alternativeName>
        <fullName evidence="10">Nucleoside-triphosphate diphosphatase</fullName>
    </alternativeName>
    <alternativeName>
        <fullName evidence="10">Nucleoside-triphosphate pyrophosphatase</fullName>
        <shortName evidence="10">NTPase</shortName>
    </alternativeName>
</protein>
<dbReference type="SUPFAM" id="SSF52972">
    <property type="entry name" value="ITPase-like"/>
    <property type="match status" value="1"/>
</dbReference>
<evidence type="ECO:0000256" key="7">
    <source>
        <dbReference type="ARBA" id="ARBA00023080"/>
    </source>
</evidence>
<keyword evidence="3 10" id="KW-0479">Metal-binding</keyword>
<dbReference type="AlphaFoldDB" id="A0A226BZI4"/>
<evidence type="ECO:0000256" key="5">
    <source>
        <dbReference type="ARBA" id="ARBA00022801"/>
    </source>
</evidence>
<name>A0A226BZI4_9FIRM</name>
<sequence length="204" mass="23045">MNNIELILGSRNKGKVSEFKSLLANFPIEVYSLEDYPGIGDIEETGVTFKENALIKARTIANKTNKLTIADDSGLEVDALNYEPGVYSARYSGENASDKDNINKLLDKLKNIPYEKRTARFKCVMALSHPQISNRVVEGACEGYILDYERGNKGFGYDPVFYYPRYDKTFSELSKEEKSNISHRGKALEKLLPKLRDIICKLEG</sequence>
<evidence type="ECO:0000256" key="9">
    <source>
        <dbReference type="ARBA" id="ARBA00052017"/>
    </source>
</evidence>
<keyword evidence="4 10" id="KW-0547">Nucleotide-binding</keyword>
<dbReference type="Proteomes" id="UP000214588">
    <property type="component" value="Unassembled WGS sequence"/>
</dbReference>
<comment type="catalytic activity">
    <reaction evidence="8 10">
        <text>dITP + H2O = dIMP + diphosphate + H(+)</text>
        <dbReference type="Rhea" id="RHEA:28342"/>
        <dbReference type="ChEBI" id="CHEBI:15377"/>
        <dbReference type="ChEBI" id="CHEBI:15378"/>
        <dbReference type="ChEBI" id="CHEBI:33019"/>
        <dbReference type="ChEBI" id="CHEBI:61194"/>
        <dbReference type="ChEBI" id="CHEBI:61382"/>
        <dbReference type="EC" id="3.6.1.66"/>
    </reaction>
</comment>
<dbReference type="EMBL" id="NIQC01000012">
    <property type="protein sequence ID" value="OWZ83744.1"/>
    <property type="molecule type" value="Genomic_DNA"/>
</dbReference>
<dbReference type="GO" id="GO:0000166">
    <property type="term" value="F:nucleotide binding"/>
    <property type="evidence" value="ECO:0007669"/>
    <property type="project" value="UniProtKB-KW"/>
</dbReference>
<keyword evidence="6 10" id="KW-0460">Magnesium</keyword>
<comment type="caution">
    <text evidence="12">The sequence shown here is derived from an EMBL/GenBank/DDBJ whole genome shotgun (WGS) entry which is preliminary data.</text>
</comment>
<evidence type="ECO:0000256" key="4">
    <source>
        <dbReference type="ARBA" id="ARBA00022741"/>
    </source>
</evidence>
<feature type="binding site" evidence="10">
    <location>
        <position position="72"/>
    </location>
    <ligand>
        <name>Mg(2+)</name>
        <dbReference type="ChEBI" id="CHEBI:18420"/>
    </ligand>
</feature>
<dbReference type="GO" id="GO:0009146">
    <property type="term" value="P:purine nucleoside triphosphate catabolic process"/>
    <property type="evidence" value="ECO:0007669"/>
    <property type="project" value="UniProtKB-UniRule"/>
</dbReference>
<dbReference type="OrthoDB" id="9807456at2"/>
<dbReference type="RefSeq" id="WP_089023494.1">
    <property type="nucleotide sequence ID" value="NZ_NIQC01000012.1"/>
</dbReference>
<dbReference type="EC" id="3.6.1.66" evidence="10"/>
<evidence type="ECO:0000256" key="11">
    <source>
        <dbReference type="RuleBase" id="RU003781"/>
    </source>
</evidence>
<evidence type="ECO:0000256" key="1">
    <source>
        <dbReference type="ARBA" id="ARBA00008023"/>
    </source>
</evidence>
<keyword evidence="5 10" id="KW-0378">Hydrolase</keyword>
<comment type="cofactor">
    <cofactor evidence="10">
        <name>Mg(2+)</name>
        <dbReference type="ChEBI" id="CHEBI:18420"/>
    </cofactor>
    <text evidence="10">Binds 1 Mg(2+) ion per subunit.</text>
</comment>
<gene>
    <name evidence="12" type="ORF">CDO51_06520</name>
</gene>
<dbReference type="GO" id="GO:0036222">
    <property type="term" value="F:XTP diphosphatase activity"/>
    <property type="evidence" value="ECO:0007669"/>
    <property type="project" value="UniProtKB-UniRule"/>
</dbReference>
<feature type="binding site" evidence="10">
    <location>
        <begin position="155"/>
        <end position="158"/>
    </location>
    <ligand>
        <name>substrate</name>
    </ligand>
</feature>
<dbReference type="CDD" id="cd00515">
    <property type="entry name" value="HAM1"/>
    <property type="match status" value="1"/>
</dbReference>